<proteinExistence type="predicted"/>
<feature type="region of interest" description="Disordered" evidence="1">
    <location>
        <begin position="296"/>
        <end position="317"/>
    </location>
</feature>
<dbReference type="Pfam" id="PF05795">
    <property type="entry name" value="Plasmodium_Vir"/>
    <property type="match status" value="1"/>
</dbReference>
<name>A0A1A8WQ84_PLAOA</name>
<dbReference type="InterPro" id="IPR008780">
    <property type="entry name" value="Plasmodium_Vir"/>
</dbReference>
<keyword evidence="2" id="KW-0812">Transmembrane</keyword>
<dbReference type="AlphaFoldDB" id="A0A1A8WQ84"/>
<protein>
    <submittedName>
        <fullName evidence="3">PIR Superfamily Protein</fullName>
    </submittedName>
</protein>
<dbReference type="EMBL" id="FLQU01001928">
    <property type="protein sequence ID" value="SBS95050.1"/>
    <property type="molecule type" value="Genomic_DNA"/>
</dbReference>
<sequence length="317" mass="36784">MANDIKNYMIYKKLIEITDVNTIIDNKCDFNEEDFSLETIHFAKNLCKQFKFLYQNIDEDSYSAFSKSTKNFAYTNYWLNIELNKKGTNNILAKDFYNKIKGKDEDFDKNNLVNIINNIDEFELGNMKILDTLYTNYYEIRNVSVSPSPEGKSCLHHSQISVDAYEKIIINCPDNEDTALCNILEDYREKYEGLQGLISSLGNCKSADLIELPDYKAAIKKKQMLHMDSDLGSQGTHSSDRSAGITSITALGIIFGIFLFLYVLYMFTPFGTWLRPQIQRYIKIFKFFENQRDRKSGPNYENDHTNSNIESYNIGYK</sequence>
<gene>
    <name evidence="3" type="ORF">POVCU2_0092720</name>
</gene>
<evidence type="ECO:0000313" key="4">
    <source>
        <dbReference type="Proteomes" id="UP000078560"/>
    </source>
</evidence>
<evidence type="ECO:0000256" key="2">
    <source>
        <dbReference type="SAM" id="Phobius"/>
    </source>
</evidence>
<keyword evidence="2" id="KW-0472">Membrane</keyword>
<evidence type="ECO:0000313" key="3">
    <source>
        <dbReference type="EMBL" id="SBS95050.1"/>
    </source>
</evidence>
<evidence type="ECO:0000256" key="1">
    <source>
        <dbReference type="SAM" id="MobiDB-lite"/>
    </source>
</evidence>
<dbReference type="Proteomes" id="UP000078560">
    <property type="component" value="Unassembled WGS sequence"/>
</dbReference>
<keyword evidence="2" id="KW-1133">Transmembrane helix</keyword>
<accession>A0A1A8WQ84</accession>
<organism evidence="3 4">
    <name type="scientific">Plasmodium ovale curtisi</name>
    <dbReference type="NCBI Taxonomy" id="864141"/>
    <lineage>
        <taxon>Eukaryota</taxon>
        <taxon>Sar</taxon>
        <taxon>Alveolata</taxon>
        <taxon>Apicomplexa</taxon>
        <taxon>Aconoidasida</taxon>
        <taxon>Haemosporida</taxon>
        <taxon>Plasmodiidae</taxon>
        <taxon>Plasmodium</taxon>
        <taxon>Plasmodium (Plasmodium)</taxon>
    </lineage>
</organism>
<feature type="transmembrane region" description="Helical" evidence="2">
    <location>
        <begin position="243"/>
        <end position="265"/>
    </location>
</feature>
<reference evidence="4" key="1">
    <citation type="submission" date="2016-05" db="EMBL/GenBank/DDBJ databases">
        <authorList>
            <person name="Naeem Raeece"/>
        </authorList>
    </citation>
    <scope>NUCLEOTIDE SEQUENCE [LARGE SCALE GENOMIC DNA]</scope>
</reference>